<feature type="domain" description="KTSC" evidence="1">
    <location>
        <begin position="3"/>
        <end position="55"/>
    </location>
</feature>
<dbReference type="Pfam" id="PF13619">
    <property type="entry name" value="KTSC"/>
    <property type="match status" value="1"/>
</dbReference>
<dbReference type="OrthoDB" id="8450910at2"/>
<protein>
    <recommendedName>
        <fullName evidence="1">KTSC domain-containing protein</fullName>
    </recommendedName>
</protein>
<accession>A0A271LQJ8</accession>
<dbReference type="AlphaFoldDB" id="A0A271LQJ8"/>
<reference evidence="2 3" key="1">
    <citation type="submission" date="2017-08" db="EMBL/GenBank/DDBJ databases">
        <title>Mesorhizobium wenxinae sp. nov., a novel rhizobial species isolated from root nodules of chickpea (Cicer arietinum L.).</title>
        <authorList>
            <person name="Zhang J."/>
        </authorList>
    </citation>
    <scope>NUCLEOTIDE SEQUENCE [LARGE SCALE GENOMIC DNA]</scope>
    <source>
        <strain evidence="2 3">SDW018</strain>
    </source>
</reference>
<dbReference type="Proteomes" id="UP000216442">
    <property type="component" value="Unassembled WGS sequence"/>
</dbReference>
<comment type="caution">
    <text evidence="2">The sequence shown here is derived from an EMBL/GenBank/DDBJ whole genome shotgun (WGS) entry which is preliminary data.</text>
</comment>
<proteinExistence type="predicted"/>
<sequence length="113" mass="12507">MPSTSIHKTEYDPERKVLSVWFVASGKCYQFEDVPPETFAEVRAAFAKGRFFNERPQSLPLPSGWTRGRLSSISGRSLFWQGCGSFVAAVRPAFARVRSDIGTKGGFANSTAR</sequence>
<organism evidence="2 3">
    <name type="scientific">Mesorhizobium temperatum</name>
    <dbReference type="NCBI Taxonomy" id="241416"/>
    <lineage>
        <taxon>Bacteria</taxon>
        <taxon>Pseudomonadati</taxon>
        <taxon>Pseudomonadota</taxon>
        <taxon>Alphaproteobacteria</taxon>
        <taxon>Hyphomicrobiales</taxon>
        <taxon>Phyllobacteriaceae</taxon>
        <taxon>Mesorhizobium</taxon>
    </lineage>
</organism>
<name>A0A271LQJ8_9HYPH</name>
<gene>
    <name evidence="2" type="ORF">CIT26_13485</name>
</gene>
<keyword evidence="3" id="KW-1185">Reference proteome</keyword>
<evidence type="ECO:0000313" key="2">
    <source>
        <dbReference type="EMBL" id="PAQ09600.1"/>
    </source>
</evidence>
<dbReference type="EMBL" id="NPKJ01000041">
    <property type="protein sequence ID" value="PAQ09600.1"/>
    <property type="molecule type" value="Genomic_DNA"/>
</dbReference>
<evidence type="ECO:0000313" key="3">
    <source>
        <dbReference type="Proteomes" id="UP000216442"/>
    </source>
</evidence>
<evidence type="ECO:0000259" key="1">
    <source>
        <dbReference type="Pfam" id="PF13619"/>
    </source>
</evidence>
<dbReference type="InterPro" id="IPR025309">
    <property type="entry name" value="KTSC_dom"/>
</dbReference>
<dbReference type="RefSeq" id="WP_095493082.1">
    <property type="nucleotide sequence ID" value="NZ_NPKJ01000041.1"/>
</dbReference>